<evidence type="ECO:0008006" key="5">
    <source>
        <dbReference type="Google" id="ProtNLM"/>
    </source>
</evidence>
<feature type="compositionally biased region" description="Polar residues" evidence="1">
    <location>
        <begin position="76"/>
        <end position="85"/>
    </location>
</feature>
<dbReference type="AlphaFoldDB" id="A0A1T4RAC2"/>
<feature type="chain" id="PRO_5012978860" description="Secreted protein" evidence="2">
    <location>
        <begin position="27"/>
        <end position="193"/>
    </location>
</feature>
<accession>A0A1T4RAC2</accession>
<organism evidence="3 4">
    <name type="scientific">Enhydrobacter aerosaccus</name>
    <dbReference type="NCBI Taxonomy" id="225324"/>
    <lineage>
        <taxon>Bacteria</taxon>
        <taxon>Pseudomonadati</taxon>
        <taxon>Pseudomonadota</taxon>
        <taxon>Alphaproteobacteria</taxon>
        <taxon>Hyphomicrobiales</taxon>
        <taxon>Enhydrobacter</taxon>
    </lineage>
</organism>
<dbReference type="Proteomes" id="UP000190092">
    <property type="component" value="Unassembled WGS sequence"/>
</dbReference>
<evidence type="ECO:0000256" key="2">
    <source>
        <dbReference type="SAM" id="SignalP"/>
    </source>
</evidence>
<gene>
    <name evidence="3" type="ORF">SAMN02745126_03700</name>
</gene>
<proteinExistence type="predicted"/>
<evidence type="ECO:0000313" key="4">
    <source>
        <dbReference type="Proteomes" id="UP000190092"/>
    </source>
</evidence>
<feature type="signal peptide" evidence="2">
    <location>
        <begin position="1"/>
        <end position="26"/>
    </location>
</feature>
<feature type="region of interest" description="Disordered" evidence="1">
    <location>
        <begin position="39"/>
        <end position="87"/>
    </location>
</feature>
<reference evidence="4" key="1">
    <citation type="submission" date="2017-02" db="EMBL/GenBank/DDBJ databases">
        <authorList>
            <person name="Varghese N."/>
            <person name="Submissions S."/>
        </authorList>
    </citation>
    <scope>NUCLEOTIDE SEQUENCE [LARGE SCALE GENOMIC DNA]</scope>
    <source>
        <strain evidence="4">ATCC 27094</strain>
    </source>
</reference>
<dbReference type="EMBL" id="FUWJ01000004">
    <property type="protein sequence ID" value="SKA12571.1"/>
    <property type="molecule type" value="Genomic_DNA"/>
</dbReference>
<evidence type="ECO:0000256" key="1">
    <source>
        <dbReference type="SAM" id="MobiDB-lite"/>
    </source>
</evidence>
<dbReference type="STRING" id="225324.SAMN02745126_03700"/>
<sequence length="193" mass="19726">MSRHITSAACAVSVLFAVAITADAVAQTGSAPVTAIPSATVTGPEFRDPKTGQVWTPENVGKDDKPLSPQDRAFNPSGQTVNPGQTVDELPQIRQVGTVPVTAGATVPLVTLDNVSLNVQPGGRWQAVLYLQNNSANGLSPVIGCGFTNGGNLVQNTRISLPIVAAGTRVGIVVSGPGSEVFVDSVSCNIVSP</sequence>
<keyword evidence="4" id="KW-1185">Reference proteome</keyword>
<protein>
    <recommendedName>
        <fullName evidence="5">Secreted protein</fullName>
    </recommendedName>
</protein>
<keyword evidence="2" id="KW-0732">Signal</keyword>
<evidence type="ECO:0000313" key="3">
    <source>
        <dbReference type="EMBL" id="SKA12571.1"/>
    </source>
</evidence>
<name>A0A1T4RAC2_9HYPH</name>